<reference evidence="2" key="1">
    <citation type="submission" date="2020-05" db="EMBL/GenBank/DDBJ databases">
        <title>Complete genome sequence of Bradyrhizobium diazoefficiens XF3 isolated from soybean nodule.</title>
        <authorList>
            <person name="Noda R."/>
            <person name="Kakizaki K."/>
            <person name="Minamisawa K."/>
        </authorList>
    </citation>
    <scope>NUCLEOTIDE SEQUENCE</scope>
    <source>
        <strain evidence="2">XF3</strain>
    </source>
</reference>
<evidence type="ECO:0000256" key="1">
    <source>
        <dbReference type="SAM" id="Phobius"/>
    </source>
</evidence>
<dbReference type="AlphaFoldDB" id="A0A809YJT2"/>
<accession>A0A809YJT2</accession>
<gene>
    <name evidence="2" type="ORF">XF3B_47240</name>
</gene>
<evidence type="ECO:0000313" key="2">
    <source>
        <dbReference type="EMBL" id="BCE39693.1"/>
    </source>
</evidence>
<keyword evidence="1" id="KW-0812">Transmembrane</keyword>
<dbReference type="EMBL" id="AP023093">
    <property type="protein sequence ID" value="BCE39693.1"/>
    <property type="molecule type" value="Genomic_DNA"/>
</dbReference>
<keyword evidence="1" id="KW-1133">Transmembrane helix</keyword>
<name>A0A809YJT2_9BRAD</name>
<dbReference type="RefSeq" id="WP_182871736.1">
    <property type="nucleotide sequence ID" value="NZ_AP022639.1"/>
</dbReference>
<proteinExistence type="predicted"/>
<keyword evidence="1" id="KW-0472">Membrane</keyword>
<feature type="transmembrane region" description="Helical" evidence="1">
    <location>
        <begin position="6"/>
        <end position="26"/>
    </location>
</feature>
<protein>
    <submittedName>
        <fullName evidence="2">Uncharacterized protein</fullName>
    </submittedName>
</protein>
<sequence>MDIEDARFLLTMAAVLIVGLLLAVAAGSQPFMRRADHGFGFRFVRRQ</sequence>
<organism evidence="2">
    <name type="scientific">Bradyrhizobium diazoefficiens</name>
    <dbReference type="NCBI Taxonomy" id="1355477"/>
    <lineage>
        <taxon>Bacteria</taxon>
        <taxon>Pseudomonadati</taxon>
        <taxon>Pseudomonadota</taxon>
        <taxon>Alphaproteobacteria</taxon>
        <taxon>Hyphomicrobiales</taxon>
        <taxon>Nitrobacteraceae</taxon>
        <taxon>Bradyrhizobium</taxon>
    </lineage>
</organism>